<dbReference type="GO" id="GO:0016874">
    <property type="term" value="F:ligase activity"/>
    <property type="evidence" value="ECO:0007669"/>
    <property type="project" value="UniProtKB-KW"/>
</dbReference>
<dbReference type="PANTHER" id="PTHR37474:SF1">
    <property type="entry name" value="2'-5' RNA LIGASE FAMILY PROTEIN"/>
    <property type="match status" value="1"/>
</dbReference>
<dbReference type="AlphaFoldDB" id="A0A7C8I5M4"/>
<keyword evidence="1" id="KW-0436">Ligase</keyword>
<dbReference type="InterPro" id="IPR009097">
    <property type="entry name" value="Cyclic_Pdiesterase"/>
</dbReference>
<comment type="caution">
    <text evidence="1">The sequence shown here is derived from an EMBL/GenBank/DDBJ whole genome shotgun (WGS) entry which is preliminary data.</text>
</comment>
<accession>A0A7C8I5M4</accession>
<dbReference type="Pfam" id="PF13563">
    <property type="entry name" value="2_5_RNA_ligase2"/>
    <property type="match status" value="1"/>
</dbReference>
<reference evidence="1 2" key="1">
    <citation type="submission" date="2020-01" db="EMBL/GenBank/DDBJ databases">
        <authorList>
            <consortium name="DOE Joint Genome Institute"/>
            <person name="Haridas S."/>
            <person name="Albert R."/>
            <person name="Binder M."/>
            <person name="Bloem J."/>
            <person name="Labutti K."/>
            <person name="Salamov A."/>
            <person name="Andreopoulos B."/>
            <person name="Baker S.E."/>
            <person name="Barry K."/>
            <person name="Bills G."/>
            <person name="Bluhm B.H."/>
            <person name="Cannon C."/>
            <person name="Castanera R."/>
            <person name="Culley D.E."/>
            <person name="Daum C."/>
            <person name="Ezra D."/>
            <person name="Gonzalez J.B."/>
            <person name="Henrissat B."/>
            <person name="Kuo A."/>
            <person name="Liang C."/>
            <person name="Lipzen A."/>
            <person name="Lutzoni F."/>
            <person name="Magnuson J."/>
            <person name="Mondo S."/>
            <person name="Nolan M."/>
            <person name="Ohm R."/>
            <person name="Pangilinan J."/>
            <person name="Park H.-J.H."/>
            <person name="Ramirez L."/>
            <person name="Alfaro M."/>
            <person name="Sun H."/>
            <person name="Tritt A."/>
            <person name="Yoshinaga Y."/>
            <person name="Zwiers L.-H.L."/>
            <person name="Turgeon B.G."/>
            <person name="Goodwin S.B."/>
            <person name="Spatafora J.W."/>
            <person name="Crous P.W."/>
            <person name="Grigoriev I.V."/>
        </authorList>
    </citation>
    <scope>NUCLEOTIDE SEQUENCE [LARGE SCALE GENOMIC DNA]</scope>
    <source>
        <strain evidence="1 2">CBS 611.86</strain>
    </source>
</reference>
<organism evidence="1 2">
    <name type="scientific">Massariosphaeria phaeospora</name>
    <dbReference type="NCBI Taxonomy" id="100035"/>
    <lineage>
        <taxon>Eukaryota</taxon>
        <taxon>Fungi</taxon>
        <taxon>Dikarya</taxon>
        <taxon>Ascomycota</taxon>
        <taxon>Pezizomycotina</taxon>
        <taxon>Dothideomycetes</taxon>
        <taxon>Pleosporomycetidae</taxon>
        <taxon>Pleosporales</taxon>
        <taxon>Pleosporales incertae sedis</taxon>
        <taxon>Massariosphaeria</taxon>
    </lineage>
</organism>
<name>A0A7C8I5M4_9PLEO</name>
<sequence length="195" mass="22183">MAPRRLPLHLSYRCALALLPPAAITPPLEAVRRERDNYFAHWPPHINLLYPFLKSPSNWEPSEPQGDVRATPPFHVSLICDQPSVVSHHASRKTVWLEPTSRSIHQLQAALQAEFSECNADNWRYRPHLSVGEASSDDGAKKLSSEITKSVSDFLACSAERPLMLDWYVDKVYVMEREGYYDRFEIVGAIDLGQK</sequence>
<dbReference type="SUPFAM" id="SSF55144">
    <property type="entry name" value="LigT-like"/>
    <property type="match status" value="1"/>
</dbReference>
<proteinExistence type="predicted"/>
<protein>
    <submittedName>
        <fullName evidence="1">2'-5' RNA ligase superfamily-domain-containing protein</fullName>
    </submittedName>
</protein>
<dbReference type="EMBL" id="JAADJZ010000038">
    <property type="protein sequence ID" value="KAF2864987.1"/>
    <property type="molecule type" value="Genomic_DNA"/>
</dbReference>
<dbReference type="Gene3D" id="3.90.1140.10">
    <property type="entry name" value="Cyclic phosphodiesterase"/>
    <property type="match status" value="1"/>
</dbReference>
<keyword evidence="2" id="KW-1185">Reference proteome</keyword>
<dbReference type="PANTHER" id="PTHR37474">
    <property type="entry name" value="RNA LIGASE/CYCLIC NUCLEOTIDE PHOSPHODIESTERASE"/>
    <property type="match status" value="1"/>
</dbReference>
<dbReference type="OrthoDB" id="10263155at2759"/>
<dbReference type="Proteomes" id="UP000481861">
    <property type="component" value="Unassembled WGS sequence"/>
</dbReference>
<gene>
    <name evidence="1" type="ORF">BDV95DRAFT_508245</name>
</gene>
<evidence type="ECO:0000313" key="2">
    <source>
        <dbReference type="Proteomes" id="UP000481861"/>
    </source>
</evidence>
<evidence type="ECO:0000313" key="1">
    <source>
        <dbReference type="EMBL" id="KAF2864987.1"/>
    </source>
</evidence>